<dbReference type="GO" id="GO:0005666">
    <property type="term" value="C:RNA polymerase III complex"/>
    <property type="evidence" value="ECO:0007669"/>
    <property type="project" value="TreeGrafter"/>
</dbReference>
<keyword evidence="3" id="KW-0539">Nucleus</keyword>
<dbReference type="GO" id="GO:0006351">
    <property type="term" value="P:DNA-templated transcription"/>
    <property type="evidence" value="ECO:0007669"/>
    <property type="project" value="InterPro"/>
</dbReference>
<evidence type="ECO:0000313" key="6">
    <source>
        <dbReference type="WBParaSite" id="PSAMB.scaffold104size79589.g1960.t1"/>
    </source>
</evidence>
<dbReference type="InterPro" id="IPR005570">
    <property type="entry name" value="RPABC3"/>
</dbReference>
<evidence type="ECO:0000256" key="1">
    <source>
        <dbReference type="ARBA" id="ARBA00004123"/>
    </source>
</evidence>
<dbReference type="AlphaFoldDB" id="A0A914UJJ4"/>
<evidence type="ECO:0000313" key="5">
    <source>
        <dbReference type="Proteomes" id="UP000887566"/>
    </source>
</evidence>
<proteinExistence type="inferred from homology"/>
<name>A0A914UJJ4_9BILA</name>
<protein>
    <submittedName>
        <fullName evidence="6">DNA-directed RNA polymerases I, II, and III subunit RPABC3</fullName>
    </submittedName>
</protein>
<dbReference type="PANTHER" id="PTHR10917">
    <property type="entry name" value="DNA-DIRECTED RNA POLYMERASES I, II, AND III SUBUNIT RPABC3"/>
    <property type="match status" value="1"/>
</dbReference>
<dbReference type="GO" id="GO:0005665">
    <property type="term" value="C:RNA polymerase II, core complex"/>
    <property type="evidence" value="ECO:0007669"/>
    <property type="project" value="TreeGrafter"/>
</dbReference>
<evidence type="ECO:0000256" key="2">
    <source>
        <dbReference type="ARBA" id="ARBA00008912"/>
    </source>
</evidence>
<dbReference type="Pfam" id="PF03870">
    <property type="entry name" value="RNA_pol_Rpb8"/>
    <property type="match status" value="1"/>
</dbReference>
<dbReference type="GO" id="GO:0005736">
    <property type="term" value="C:RNA polymerase I complex"/>
    <property type="evidence" value="ECO:0007669"/>
    <property type="project" value="TreeGrafter"/>
</dbReference>
<dbReference type="PANTHER" id="PTHR10917:SF0">
    <property type="entry name" value="DNA-DIRECTED RNA POLYMERASES I, II, AND III SUBUNIT RPABC3"/>
    <property type="match status" value="1"/>
</dbReference>
<dbReference type="SMART" id="SM00658">
    <property type="entry name" value="RPOL8c"/>
    <property type="match status" value="1"/>
</dbReference>
<dbReference type="SUPFAM" id="SSF50249">
    <property type="entry name" value="Nucleic acid-binding proteins"/>
    <property type="match status" value="1"/>
</dbReference>
<comment type="function">
    <text evidence="4">DNA-dependent RNA polymerase catalyzes the transcription of DNA into RNA using the four ribonucleoside triphosphates as substrates. Common component of RNA polymerases I, II and III which synthesize ribosomal RNA precursors, mRNA precursors and many functional non-coding RNAs, and small RNAs, such as 5S rRNA and tRNAs, respectively.</text>
</comment>
<comment type="subcellular location">
    <subcellularLocation>
        <location evidence="1">Nucleus</location>
    </subcellularLocation>
</comment>
<dbReference type="Proteomes" id="UP000887566">
    <property type="component" value="Unplaced"/>
</dbReference>
<dbReference type="Gene3D" id="2.40.50.140">
    <property type="entry name" value="Nucleic acid-binding proteins"/>
    <property type="match status" value="1"/>
</dbReference>
<organism evidence="5 6">
    <name type="scientific">Plectus sambesii</name>
    <dbReference type="NCBI Taxonomy" id="2011161"/>
    <lineage>
        <taxon>Eukaryota</taxon>
        <taxon>Metazoa</taxon>
        <taxon>Ecdysozoa</taxon>
        <taxon>Nematoda</taxon>
        <taxon>Chromadorea</taxon>
        <taxon>Plectida</taxon>
        <taxon>Plectina</taxon>
        <taxon>Plectoidea</taxon>
        <taxon>Plectidae</taxon>
        <taxon>Plectus</taxon>
    </lineage>
</organism>
<dbReference type="InterPro" id="IPR012340">
    <property type="entry name" value="NA-bd_OB-fold"/>
</dbReference>
<reference evidence="6" key="1">
    <citation type="submission" date="2022-11" db="UniProtKB">
        <authorList>
            <consortium name="WormBaseParasite"/>
        </authorList>
    </citation>
    <scope>IDENTIFICATION</scope>
</reference>
<comment type="similarity">
    <text evidence="2">Belongs to the eukaryotic RPB8 RNA polymerase subunit family.</text>
</comment>
<sequence length="293" mass="32286">MAQPPPQQHEPRAVCRFTPLGGAAMNVGAACWRPAKATPLVRQLIALLSDRETDLGSQDRKTSPVGRLPQQRPACDISAVCVVEWRTDAAIEDDLEDFDTIATAVIDALDSICLPVGAMRAMGGRVCRHYACSALGRPPDWPLAGWKLQSVVDADRSTGCQPQPLNETVFSRIFCDSESFKMDLILDVNTQLYPVLLGDKFRLVLATTLRDDGLPDEGEYDQQITYPRTESFEYVMYGKIYRIEGDEGGGESSRLGAYASFGGLLMRLQGDANTLHGFELDSNIYLLMKKVSF</sequence>
<evidence type="ECO:0000256" key="3">
    <source>
        <dbReference type="ARBA" id="ARBA00023242"/>
    </source>
</evidence>
<keyword evidence="5" id="KW-1185">Reference proteome</keyword>
<dbReference type="GO" id="GO:0003899">
    <property type="term" value="F:DNA-directed RNA polymerase activity"/>
    <property type="evidence" value="ECO:0007669"/>
    <property type="project" value="InterPro"/>
</dbReference>
<accession>A0A914UJJ4</accession>
<dbReference type="WBParaSite" id="PSAMB.scaffold104size79589.g1960.t1">
    <property type="protein sequence ID" value="PSAMB.scaffold104size79589.g1960.t1"/>
    <property type="gene ID" value="PSAMB.scaffold104size79589.g1960"/>
</dbReference>
<evidence type="ECO:0000256" key="4">
    <source>
        <dbReference type="ARBA" id="ARBA00044496"/>
    </source>
</evidence>